<reference evidence="2 3" key="1">
    <citation type="journal article" date="2018" name="Environ. Microbiol.">
        <title>Ecological and genomic features of two widespread freshwater picocyanobacteria.</title>
        <authorList>
            <person name="Cabello-Yeves P.J."/>
            <person name="Picazo A."/>
            <person name="Camacho A."/>
            <person name="Callieri C."/>
            <person name="Rosselli R."/>
            <person name="Roda-Garcia J.J."/>
            <person name="Coutinho F.H."/>
            <person name="Rodriguez-Valera F."/>
        </authorList>
    </citation>
    <scope>NUCLEOTIDE SEQUENCE [LARGE SCALE GENOMIC DNA]</scope>
    <source>
        <strain evidence="2 3">Tous</strain>
    </source>
</reference>
<feature type="transmembrane region" description="Helical" evidence="1">
    <location>
        <begin position="120"/>
        <end position="141"/>
    </location>
</feature>
<proteinExistence type="predicted"/>
<organism evidence="2 3">
    <name type="scientific">Cyanobium usitatum str. Tous</name>
    <dbReference type="NCBI Taxonomy" id="2116684"/>
    <lineage>
        <taxon>Bacteria</taxon>
        <taxon>Bacillati</taxon>
        <taxon>Cyanobacteriota</taxon>
        <taxon>Cyanophyceae</taxon>
        <taxon>Synechococcales</taxon>
        <taxon>Prochlorococcaceae</taxon>
        <taxon>Cyanobium</taxon>
    </lineage>
</organism>
<evidence type="ECO:0000313" key="3">
    <source>
        <dbReference type="Proteomes" id="UP000243002"/>
    </source>
</evidence>
<keyword evidence="1" id="KW-1133">Transmembrane helix</keyword>
<accession>A0A2P7MV05</accession>
<feature type="transmembrane region" description="Helical" evidence="1">
    <location>
        <begin position="183"/>
        <end position="205"/>
    </location>
</feature>
<evidence type="ECO:0000313" key="2">
    <source>
        <dbReference type="EMBL" id="PSJ05036.1"/>
    </source>
</evidence>
<evidence type="ECO:0000256" key="1">
    <source>
        <dbReference type="SAM" id="Phobius"/>
    </source>
</evidence>
<keyword evidence="3" id="KW-1185">Reference proteome</keyword>
<feature type="transmembrane region" description="Helical" evidence="1">
    <location>
        <begin position="79"/>
        <end position="99"/>
    </location>
</feature>
<comment type="caution">
    <text evidence="2">The sequence shown here is derived from an EMBL/GenBank/DDBJ whole genome shotgun (WGS) entry which is preliminary data.</text>
</comment>
<keyword evidence="1" id="KW-0472">Membrane</keyword>
<dbReference type="RefSeq" id="WP_106632300.1">
    <property type="nucleotide sequence ID" value="NZ_PXXO01000008.1"/>
</dbReference>
<sequence length="217" mass="24090">MAPYRTTRVLAALPEPLYRSLVWLDVRLAMLFSVGLPLVLLIWASVRKEGSLVRLLGIYWKVASLLLLATLLLTDRRPLGFVVLLLAQLLVVLSVWFWVDLNEELADLPPWRPLPLTLRIWRWSLTAWAVLGALLTATALGCLGPGGLAQPRCAAWIQPPLGLHRHVEGLFAFIFGGEWTPAVAAFIGYVGLVAYVVGLLQWLLVRLPKQGRIAGDF</sequence>
<dbReference type="Proteomes" id="UP000243002">
    <property type="component" value="Unassembled WGS sequence"/>
</dbReference>
<keyword evidence="1" id="KW-0812">Transmembrane</keyword>
<feature type="transmembrane region" description="Helical" evidence="1">
    <location>
        <begin position="55"/>
        <end position="73"/>
    </location>
</feature>
<feature type="transmembrane region" description="Helical" evidence="1">
    <location>
        <begin position="20"/>
        <end position="43"/>
    </location>
</feature>
<dbReference type="AlphaFoldDB" id="A0A2P7MV05"/>
<gene>
    <name evidence="2" type="ORF">C7K55_08500</name>
</gene>
<dbReference type="Pfam" id="PF11375">
    <property type="entry name" value="DUF3177"/>
    <property type="match status" value="1"/>
</dbReference>
<dbReference type="EMBL" id="PXXO01000008">
    <property type="protein sequence ID" value="PSJ05036.1"/>
    <property type="molecule type" value="Genomic_DNA"/>
</dbReference>
<protein>
    <submittedName>
        <fullName evidence="2">DUF3177 domain-containing protein</fullName>
    </submittedName>
</protein>
<dbReference type="OrthoDB" id="517164at2"/>
<dbReference type="InterPro" id="IPR021515">
    <property type="entry name" value="DUF3177"/>
</dbReference>
<name>A0A2P7MV05_9CYAN</name>